<accession>A0A8X8DEP1</accession>
<dbReference type="AlphaFoldDB" id="A0A8X8DEP1"/>
<sequence>MMDLFTLSITKPDQSALSTNKEAITNATKNLMESSILTQATLAIDPFSPLLNSLVKELEDPKDYSNVSFLGPMEFIGSICILGGIWHILTKPFAWARRERDMLFSLALLNPLFASLTFHVGLVSGADEHIELSIWLRALIASAQ</sequence>
<proteinExistence type="predicted"/>
<evidence type="ECO:0000256" key="1">
    <source>
        <dbReference type="SAM" id="Phobius"/>
    </source>
</evidence>
<organism evidence="2 3">
    <name type="scientific">Populus tomentosa</name>
    <name type="common">Chinese white poplar</name>
    <dbReference type="NCBI Taxonomy" id="118781"/>
    <lineage>
        <taxon>Eukaryota</taxon>
        <taxon>Viridiplantae</taxon>
        <taxon>Streptophyta</taxon>
        <taxon>Embryophyta</taxon>
        <taxon>Tracheophyta</taxon>
        <taxon>Spermatophyta</taxon>
        <taxon>Magnoliopsida</taxon>
        <taxon>eudicotyledons</taxon>
        <taxon>Gunneridae</taxon>
        <taxon>Pentapetalae</taxon>
        <taxon>rosids</taxon>
        <taxon>fabids</taxon>
        <taxon>Malpighiales</taxon>
        <taxon>Salicaceae</taxon>
        <taxon>Saliceae</taxon>
        <taxon>Populus</taxon>
    </lineage>
</organism>
<dbReference type="EMBL" id="JAAWWB010000002">
    <property type="protein sequence ID" value="KAG6790055.1"/>
    <property type="molecule type" value="Genomic_DNA"/>
</dbReference>
<keyword evidence="3" id="KW-1185">Reference proteome</keyword>
<reference evidence="2" key="1">
    <citation type="journal article" date="2020" name="bioRxiv">
        <title>Hybrid origin of Populus tomentosa Carr. identified through genome sequencing and phylogenomic analysis.</title>
        <authorList>
            <person name="An X."/>
            <person name="Gao K."/>
            <person name="Chen Z."/>
            <person name="Li J."/>
            <person name="Yang X."/>
            <person name="Yang X."/>
            <person name="Zhou J."/>
            <person name="Guo T."/>
            <person name="Zhao T."/>
            <person name="Huang S."/>
            <person name="Miao D."/>
            <person name="Khan W.U."/>
            <person name="Rao P."/>
            <person name="Ye M."/>
            <person name="Lei B."/>
            <person name="Liao W."/>
            <person name="Wang J."/>
            <person name="Ji L."/>
            <person name="Li Y."/>
            <person name="Guo B."/>
            <person name="Mustafa N.S."/>
            <person name="Li S."/>
            <person name="Yun Q."/>
            <person name="Keller S.R."/>
            <person name="Mao J."/>
            <person name="Zhang R."/>
            <person name="Strauss S.H."/>
        </authorList>
    </citation>
    <scope>NUCLEOTIDE SEQUENCE</scope>
    <source>
        <strain evidence="2">GM15</strain>
        <tissue evidence="2">Leaf</tissue>
    </source>
</reference>
<keyword evidence="1" id="KW-0472">Membrane</keyword>
<evidence type="ECO:0000313" key="2">
    <source>
        <dbReference type="EMBL" id="KAG6790055.1"/>
    </source>
</evidence>
<dbReference type="Proteomes" id="UP000886885">
    <property type="component" value="Chromosome 1D"/>
</dbReference>
<feature type="transmembrane region" description="Helical" evidence="1">
    <location>
        <begin position="69"/>
        <end position="90"/>
    </location>
</feature>
<keyword evidence="1" id="KW-1133">Transmembrane helix</keyword>
<evidence type="ECO:0000313" key="3">
    <source>
        <dbReference type="Proteomes" id="UP000886885"/>
    </source>
</evidence>
<protein>
    <submittedName>
        <fullName evidence="2">Uncharacterized protein</fullName>
    </submittedName>
</protein>
<name>A0A8X8DEP1_POPTO</name>
<comment type="caution">
    <text evidence="2">The sequence shown here is derived from an EMBL/GenBank/DDBJ whole genome shotgun (WGS) entry which is preliminary data.</text>
</comment>
<keyword evidence="1" id="KW-0812">Transmembrane</keyword>
<dbReference type="OrthoDB" id="1423977at2759"/>
<feature type="transmembrane region" description="Helical" evidence="1">
    <location>
        <begin position="102"/>
        <end position="122"/>
    </location>
</feature>
<gene>
    <name evidence="2" type="ORF">POTOM_006199</name>
</gene>